<keyword evidence="4" id="KW-0813">Transport</keyword>
<sequence>MAPTGFDRHYCIKSDLSCFSQDSFDVVQWTNDYFKSNGNVENKKAMVSSLVSRLQLYVEQMNYSLEKSSHQLIVTMPHVIKDVKMIQTEVATLTEKMRELQSDISHVNRDTGVYMHQLERLEGVYQKISMAKHGMKESDGWGKLTAELDDLLERNDIFGSKNKFIDLKKSISAQAGLPGQTERTQQFEYFTNRMEALASPAVIQFIQQGDVTQCLKYVEIFRIIERLPQLKQCYRTVHKNALVEKWSKIAEAEDSYDLNNVLSEFNNVVLEFLQNQQKWCKQVFQSHAEPLDTVVDALKILQSQKQSFVMNQLKKSSGKFEYLASIAASDYQFANALEKILIELPADKVDDLSSAIFLYFDVFVEQYPSLERSLSNRMLNDMKMNSASVAENVSMLDASNSKSLKWFNEAINRCSSITQNKSLAQLVNVFRGFVALYVEKYSTVQKQLTLNQTDEINWSLMQLNLNLLQHLGDFMQIIEKCEKKIFAFMEPKEGDTNNSTICNQRILVHNTKARNILMPSVEANSSIFTKELQTLQKVAVEIHDCVLKHIFVYIEAQFKQVEFTMKQHSEGYDLPDYSYAPQEYITQIGQYLLTLPQHLEPLLLSPSPALKCIMEFCEDKYKGEKACADVLLFLIVEETTAMYQEKIDEILSLSASGAKQLATDIEYFGNVLEEMSLTLSTNLQQIIVLLRAPLDQYNAVSVGYNPRVVASIRQKRNILSC</sequence>
<evidence type="ECO:0000256" key="5">
    <source>
        <dbReference type="ARBA" id="ARBA00022927"/>
    </source>
</evidence>
<accession>A0ABM1YTF2</accession>
<protein>
    <recommendedName>
        <fullName evidence="3">Conserved oligomeric Golgi complex subunit 7</fullName>
    </recommendedName>
    <alternativeName>
        <fullName evidence="8">Component of oligomeric Golgi complex 7</fullName>
    </alternativeName>
</protein>
<proteinExistence type="inferred from homology"/>
<dbReference type="PANTHER" id="PTHR21443:SF0">
    <property type="entry name" value="CONSERVED OLIGOMERIC GOLGI COMPLEX SUBUNIT 7"/>
    <property type="match status" value="1"/>
</dbReference>
<dbReference type="RefSeq" id="XP_062714667.1">
    <property type="nucleotide sequence ID" value="XM_062858683.1"/>
</dbReference>
<evidence type="ECO:0000256" key="6">
    <source>
        <dbReference type="ARBA" id="ARBA00023034"/>
    </source>
</evidence>
<feature type="coiled-coil region" evidence="9">
    <location>
        <begin position="83"/>
        <end position="110"/>
    </location>
</feature>
<dbReference type="EnsemblMetazoa" id="AALFPA23_011983.R17095">
    <property type="protein sequence ID" value="AALFPA23_011983.P17095"/>
    <property type="gene ID" value="AALFPA23_011983"/>
</dbReference>
<dbReference type="GeneID" id="109416623"/>
<reference evidence="11" key="1">
    <citation type="journal article" date="2015" name="Proc. Natl. Acad. Sci. U.S.A.">
        <title>Genome sequence of the Asian Tiger mosquito, Aedes albopictus, reveals insights into its biology, genetics, and evolution.</title>
        <authorList>
            <person name="Chen X.G."/>
            <person name="Jiang X."/>
            <person name="Gu J."/>
            <person name="Xu M."/>
            <person name="Wu Y."/>
            <person name="Deng Y."/>
            <person name="Zhang C."/>
            <person name="Bonizzoni M."/>
            <person name="Dermauw W."/>
            <person name="Vontas J."/>
            <person name="Armbruster P."/>
            <person name="Huang X."/>
            <person name="Yang Y."/>
            <person name="Zhang H."/>
            <person name="He W."/>
            <person name="Peng H."/>
            <person name="Liu Y."/>
            <person name="Wu K."/>
            <person name="Chen J."/>
            <person name="Lirakis M."/>
            <person name="Topalis P."/>
            <person name="Van Leeuwen T."/>
            <person name="Hall A.B."/>
            <person name="Jiang X."/>
            <person name="Thorpe C."/>
            <person name="Mueller R.L."/>
            <person name="Sun C."/>
            <person name="Waterhouse R.M."/>
            <person name="Yan G."/>
            <person name="Tu Z.J."/>
            <person name="Fang X."/>
            <person name="James A.A."/>
        </authorList>
    </citation>
    <scope>NUCLEOTIDE SEQUENCE [LARGE SCALE GENOMIC DNA]</scope>
    <source>
        <strain evidence="11">Foshan</strain>
    </source>
</reference>
<comment type="subcellular location">
    <subcellularLocation>
        <location evidence="1">Golgi apparatus membrane</location>
        <topology evidence="1">Peripheral membrane protein</topology>
    </subcellularLocation>
</comment>
<dbReference type="Pfam" id="PF10191">
    <property type="entry name" value="COG7"/>
    <property type="match status" value="2"/>
</dbReference>
<organism evidence="10 11">
    <name type="scientific">Aedes albopictus</name>
    <name type="common">Asian tiger mosquito</name>
    <name type="synonym">Stegomyia albopicta</name>
    <dbReference type="NCBI Taxonomy" id="7160"/>
    <lineage>
        <taxon>Eukaryota</taxon>
        <taxon>Metazoa</taxon>
        <taxon>Ecdysozoa</taxon>
        <taxon>Arthropoda</taxon>
        <taxon>Hexapoda</taxon>
        <taxon>Insecta</taxon>
        <taxon>Pterygota</taxon>
        <taxon>Neoptera</taxon>
        <taxon>Endopterygota</taxon>
        <taxon>Diptera</taxon>
        <taxon>Nematocera</taxon>
        <taxon>Culicoidea</taxon>
        <taxon>Culicidae</taxon>
        <taxon>Culicinae</taxon>
        <taxon>Aedini</taxon>
        <taxon>Aedes</taxon>
        <taxon>Stegomyia</taxon>
    </lineage>
</organism>
<dbReference type="Proteomes" id="UP000069940">
    <property type="component" value="Unassembled WGS sequence"/>
</dbReference>
<keyword evidence="5" id="KW-0653">Protein transport</keyword>
<dbReference type="InterPro" id="IPR019335">
    <property type="entry name" value="COG7"/>
</dbReference>
<keyword evidence="11" id="KW-1185">Reference proteome</keyword>
<evidence type="ECO:0000256" key="9">
    <source>
        <dbReference type="SAM" id="Coils"/>
    </source>
</evidence>
<keyword evidence="6" id="KW-0333">Golgi apparatus</keyword>
<name>A0ABM1YTF2_AEDAL</name>
<evidence type="ECO:0000256" key="7">
    <source>
        <dbReference type="ARBA" id="ARBA00023136"/>
    </source>
</evidence>
<evidence type="ECO:0000256" key="3">
    <source>
        <dbReference type="ARBA" id="ARBA00020984"/>
    </source>
</evidence>
<reference evidence="10" key="2">
    <citation type="submission" date="2025-05" db="UniProtKB">
        <authorList>
            <consortium name="EnsemblMetazoa"/>
        </authorList>
    </citation>
    <scope>IDENTIFICATION</scope>
    <source>
        <strain evidence="10">Foshan</strain>
    </source>
</reference>
<evidence type="ECO:0000313" key="11">
    <source>
        <dbReference type="Proteomes" id="UP000069940"/>
    </source>
</evidence>
<evidence type="ECO:0000256" key="4">
    <source>
        <dbReference type="ARBA" id="ARBA00022448"/>
    </source>
</evidence>
<evidence type="ECO:0000256" key="1">
    <source>
        <dbReference type="ARBA" id="ARBA00004395"/>
    </source>
</evidence>
<comment type="similarity">
    <text evidence="2">Belongs to the COG7 family.</text>
</comment>
<keyword evidence="7" id="KW-0472">Membrane</keyword>
<keyword evidence="9" id="KW-0175">Coiled coil</keyword>
<evidence type="ECO:0000256" key="8">
    <source>
        <dbReference type="ARBA" id="ARBA00031345"/>
    </source>
</evidence>
<evidence type="ECO:0000313" key="10">
    <source>
        <dbReference type="EnsemblMetazoa" id="AALFPA23_011983.P17095"/>
    </source>
</evidence>
<dbReference type="PANTHER" id="PTHR21443">
    <property type="entry name" value="CONSERVED OLIGOMERIC GOLGI COMPLEX COMPONENT 7"/>
    <property type="match status" value="1"/>
</dbReference>
<evidence type="ECO:0000256" key="2">
    <source>
        <dbReference type="ARBA" id="ARBA00005831"/>
    </source>
</evidence>